<evidence type="ECO:0000256" key="1">
    <source>
        <dbReference type="SAM" id="Coils"/>
    </source>
</evidence>
<dbReference type="PROSITE" id="PS50896">
    <property type="entry name" value="LISH"/>
    <property type="match status" value="1"/>
</dbReference>
<keyword evidence="4" id="KW-1185">Reference proteome</keyword>
<gene>
    <name evidence="3" type="ORF">CTEN210_08602</name>
</gene>
<feature type="region of interest" description="Disordered" evidence="2">
    <location>
        <begin position="571"/>
        <end position="628"/>
    </location>
</feature>
<reference evidence="3 4" key="1">
    <citation type="journal article" date="2021" name="Sci. Rep.">
        <title>The genome of the diatom Chaetoceros tenuissimus carries an ancient integrated fragment of an extant virus.</title>
        <authorList>
            <person name="Hongo Y."/>
            <person name="Kimura K."/>
            <person name="Takaki Y."/>
            <person name="Yoshida Y."/>
            <person name="Baba S."/>
            <person name="Kobayashi G."/>
            <person name="Nagasaki K."/>
            <person name="Hano T."/>
            <person name="Tomaru Y."/>
        </authorList>
    </citation>
    <scope>NUCLEOTIDE SEQUENCE [LARGE SCALE GENOMIC DNA]</scope>
    <source>
        <strain evidence="3 4">NIES-3715</strain>
    </source>
</reference>
<sequence>MEPDISKVRNQLHSKGALEPIKALLKKEVAEALLVTESTKRSKPRSYSLENQALLSLLYNYLQWDENLSLTLSVFTSESSIETTGYFSFEDICKSFDICENSPLLNEKTLTERTTKEPLLCIILKALSRITRDIVPKTYETSTQTTSSKVQEEDPFVSARNALEQKLSNIQERHAFNRFQRCSILPETSLVESKMFAYQREVEQRERLKMEATLAEFKRSFVARTQKDANHQCKMQVEKMKQEEELRLSNCMKESRERENELLKGFKMKEQQSKLGFTLEINKLHREIDDLQRAERENRSKHDIEVRKIQIEEQRLRNMLQTAQSKLDFASAKEEMIQKSLSEVQTVTQRSCEDITSNLKQQIEICTKDVDKIRKLKDQSMCEERVEQLQAENMALKSHLSTTKTEMSELKYKVQAKDRELLLLQERFSQSTKEFAKREEEVSSLRDDFDLESKALKEARTELELVKVKNSGLYDEILELRKLLSYSGKVLNGVSNITAEEVVTNRNEEFVPSLSSPECASEIGIEPRVLVSIPSSLSNRSRESIPLVNYKTESRTCLQVQEVMHQCDTNEWKGDIDNKNNSSLNASEISGNGEIDHNSKFEVQHQNKVSVNSNDDQSDYDSYDSDFE</sequence>
<comment type="caution">
    <text evidence="3">The sequence shown here is derived from an EMBL/GenBank/DDBJ whole genome shotgun (WGS) entry which is preliminary data.</text>
</comment>
<feature type="compositionally biased region" description="Polar residues" evidence="2">
    <location>
        <begin position="579"/>
        <end position="590"/>
    </location>
</feature>
<dbReference type="EMBL" id="BLLK01000045">
    <property type="protein sequence ID" value="GFH52126.1"/>
    <property type="molecule type" value="Genomic_DNA"/>
</dbReference>
<feature type="coiled-coil region" evidence="1">
    <location>
        <begin position="281"/>
        <end position="333"/>
    </location>
</feature>
<proteinExistence type="predicted"/>
<protein>
    <recommendedName>
        <fullName evidence="5">LisH domain-containing protein</fullName>
    </recommendedName>
</protein>
<feature type="compositionally biased region" description="Basic and acidic residues" evidence="2">
    <location>
        <begin position="594"/>
        <end position="605"/>
    </location>
</feature>
<organism evidence="3 4">
    <name type="scientific">Chaetoceros tenuissimus</name>
    <dbReference type="NCBI Taxonomy" id="426638"/>
    <lineage>
        <taxon>Eukaryota</taxon>
        <taxon>Sar</taxon>
        <taxon>Stramenopiles</taxon>
        <taxon>Ochrophyta</taxon>
        <taxon>Bacillariophyta</taxon>
        <taxon>Coscinodiscophyceae</taxon>
        <taxon>Chaetocerotophycidae</taxon>
        <taxon>Chaetocerotales</taxon>
        <taxon>Chaetocerotaceae</taxon>
        <taxon>Chaetoceros</taxon>
    </lineage>
</organism>
<evidence type="ECO:0000313" key="4">
    <source>
        <dbReference type="Proteomes" id="UP001054902"/>
    </source>
</evidence>
<dbReference type="InterPro" id="IPR006594">
    <property type="entry name" value="LisH"/>
</dbReference>
<evidence type="ECO:0000313" key="3">
    <source>
        <dbReference type="EMBL" id="GFH52126.1"/>
    </source>
</evidence>
<dbReference type="Proteomes" id="UP001054902">
    <property type="component" value="Unassembled WGS sequence"/>
</dbReference>
<evidence type="ECO:0000256" key="2">
    <source>
        <dbReference type="SAM" id="MobiDB-lite"/>
    </source>
</evidence>
<evidence type="ECO:0008006" key="5">
    <source>
        <dbReference type="Google" id="ProtNLM"/>
    </source>
</evidence>
<keyword evidence="1" id="KW-0175">Coiled coil</keyword>
<dbReference type="AlphaFoldDB" id="A0AAD3H6K0"/>
<name>A0AAD3H6K0_9STRA</name>
<feature type="compositionally biased region" description="Acidic residues" evidence="2">
    <location>
        <begin position="616"/>
        <end position="628"/>
    </location>
</feature>
<accession>A0AAD3H6K0</accession>